<evidence type="ECO:0000313" key="2">
    <source>
        <dbReference type="WBParaSite" id="RSKR_0000022400.1"/>
    </source>
</evidence>
<reference evidence="2" key="1">
    <citation type="submission" date="2016-11" db="UniProtKB">
        <authorList>
            <consortium name="WormBaseParasite"/>
        </authorList>
    </citation>
    <scope>IDENTIFICATION</scope>
    <source>
        <strain evidence="2">KR3021</strain>
    </source>
</reference>
<sequence length="528" mass="59906">MRLLLILFGVVDFVFAAKILVFIPEFGESHQKHLAKIADFLSLYHDVTAIISPMDPEDANVAGIKLAKTIRRKENPSVGKEISEGRDDFKKMMWTNPSADPIGLFHITCMTKQIFSLHCQSLMDDEELTDWIKNEKFDLALAETFDSCHFGMYTLWGIKNHIALSSGYAFSPFYEAFGLTFPTSQTPSVFADFGSNGMGFKERLLNVYYEFVTDQFLGRPKRIEQALFDKKYGKNVINIDKNIGEAAYWITNAEPLLNFGQPVLSKILELGGFNIKPANALNKEWEDILHLRKNTILISFGSVAKAYLLPDKCKKNLKAVFKAMPETTFIFKYEKDDMIEEGVSNVMYINSWLPQVDLLNHPQLDGFVSHGGLNSLVESANFGKALVLIPLFGDQPRNAEAAKALGIGMPLSKFDLDNFDIVKHTFEEVFTKSDKYKLNALRIREVLRNQPINKTDLFLKHVDFAAKYGSQKMLQMIGTDQNFVQKNNLDIYGLLLVVVFSFVYLIFASLKYFCCRKNNVVAKAKKTN</sequence>
<dbReference type="WBParaSite" id="RSKR_0000022400.1">
    <property type="protein sequence ID" value="RSKR_0000022400.1"/>
    <property type="gene ID" value="RSKR_0000022400"/>
</dbReference>
<name>A0AC35TG87_9BILA</name>
<organism evidence="1 2">
    <name type="scientific">Rhabditophanes sp. KR3021</name>
    <dbReference type="NCBI Taxonomy" id="114890"/>
    <lineage>
        <taxon>Eukaryota</taxon>
        <taxon>Metazoa</taxon>
        <taxon>Ecdysozoa</taxon>
        <taxon>Nematoda</taxon>
        <taxon>Chromadorea</taxon>
        <taxon>Rhabditida</taxon>
        <taxon>Tylenchina</taxon>
        <taxon>Panagrolaimomorpha</taxon>
        <taxon>Strongyloidoidea</taxon>
        <taxon>Alloionematidae</taxon>
        <taxon>Rhabditophanes</taxon>
    </lineage>
</organism>
<protein>
    <submittedName>
        <fullName evidence="2">Glucuronosyltransferase</fullName>
    </submittedName>
</protein>
<proteinExistence type="predicted"/>
<accession>A0AC35TG87</accession>
<evidence type="ECO:0000313" key="1">
    <source>
        <dbReference type="Proteomes" id="UP000095286"/>
    </source>
</evidence>
<dbReference type="Proteomes" id="UP000095286">
    <property type="component" value="Unplaced"/>
</dbReference>